<dbReference type="EMBL" id="NRJG01000005">
    <property type="protein sequence ID" value="RIY40617.1"/>
    <property type="molecule type" value="Genomic_DNA"/>
</dbReference>
<evidence type="ECO:0000256" key="5">
    <source>
        <dbReference type="SAM" id="Phobius"/>
    </source>
</evidence>
<evidence type="ECO:0000256" key="2">
    <source>
        <dbReference type="ARBA" id="ARBA00022692"/>
    </source>
</evidence>
<keyword evidence="3 5" id="KW-1133">Transmembrane helix</keyword>
<dbReference type="RefSeq" id="WP_119530020.1">
    <property type="nucleotide sequence ID" value="NZ_JBHSSP010000021.1"/>
</dbReference>
<feature type="domain" description="Lipopolysaccharide assembly protein A" evidence="6">
    <location>
        <begin position="27"/>
        <end position="88"/>
    </location>
</feature>
<dbReference type="AlphaFoldDB" id="A0A3A1YX37"/>
<proteinExistence type="predicted"/>
<dbReference type="InterPro" id="IPR010445">
    <property type="entry name" value="LapA_dom"/>
</dbReference>
<dbReference type="Proteomes" id="UP000265916">
    <property type="component" value="Unassembled WGS sequence"/>
</dbReference>
<evidence type="ECO:0000256" key="1">
    <source>
        <dbReference type="ARBA" id="ARBA00022475"/>
    </source>
</evidence>
<protein>
    <recommendedName>
        <fullName evidence="6">Lipopolysaccharide assembly protein A domain-containing protein</fullName>
    </recommendedName>
</protein>
<evidence type="ECO:0000259" key="6">
    <source>
        <dbReference type="Pfam" id="PF06305"/>
    </source>
</evidence>
<sequence>MKVIKYLCYVLFLCVLAVVTLLFTSANDTQVTVNYFAGEFTGALSFILGVAFIFGFICALIVLLLLWLVNKSKTGLLRMKVSRLEAENKKLRVALEVKSLDSNKQRKTTQVTHVPENKSMTQYPVK</sequence>
<gene>
    <name evidence="7" type="ORF">CKF58_00425</name>
</gene>
<name>A0A3A1YX37_9GAMM</name>
<reference evidence="7 8" key="1">
    <citation type="submission" date="2017-08" db="EMBL/GenBank/DDBJ databases">
        <title>Reclassification of Bisgaard taxon 37 and 44.</title>
        <authorList>
            <person name="Christensen H."/>
        </authorList>
    </citation>
    <scope>NUCLEOTIDE SEQUENCE [LARGE SCALE GENOMIC DNA]</scope>
    <source>
        <strain evidence="7 8">111</strain>
    </source>
</reference>
<keyword evidence="1" id="KW-1003">Cell membrane</keyword>
<keyword evidence="8" id="KW-1185">Reference proteome</keyword>
<dbReference type="Pfam" id="PF06305">
    <property type="entry name" value="LapA_dom"/>
    <property type="match status" value="1"/>
</dbReference>
<evidence type="ECO:0000256" key="4">
    <source>
        <dbReference type="ARBA" id="ARBA00023136"/>
    </source>
</evidence>
<feature type="transmembrane region" description="Helical" evidence="5">
    <location>
        <begin position="42"/>
        <end position="69"/>
    </location>
</feature>
<dbReference type="OrthoDB" id="5687983at2"/>
<evidence type="ECO:0000256" key="3">
    <source>
        <dbReference type="ARBA" id="ARBA00022989"/>
    </source>
</evidence>
<keyword evidence="2 5" id="KW-0812">Transmembrane</keyword>
<evidence type="ECO:0000313" key="7">
    <source>
        <dbReference type="EMBL" id="RIY40617.1"/>
    </source>
</evidence>
<organism evidence="7 8">
    <name type="scientific">Psittacicella hinzii</name>
    <dbReference type="NCBI Taxonomy" id="2028575"/>
    <lineage>
        <taxon>Bacteria</taxon>
        <taxon>Pseudomonadati</taxon>
        <taxon>Pseudomonadota</taxon>
        <taxon>Gammaproteobacteria</taxon>
        <taxon>Pasteurellales</taxon>
        <taxon>Psittacicellaceae</taxon>
        <taxon>Psittacicella</taxon>
    </lineage>
</organism>
<keyword evidence="4 5" id="KW-0472">Membrane</keyword>
<comment type="caution">
    <text evidence="7">The sequence shown here is derived from an EMBL/GenBank/DDBJ whole genome shotgun (WGS) entry which is preliminary data.</text>
</comment>
<dbReference type="GO" id="GO:0005886">
    <property type="term" value="C:plasma membrane"/>
    <property type="evidence" value="ECO:0007669"/>
    <property type="project" value="InterPro"/>
</dbReference>
<evidence type="ECO:0000313" key="8">
    <source>
        <dbReference type="Proteomes" id="UP000265916"/>
    </source>
</evidence>
<accession>A0A3A1YX37</accession>